<proteinExistence type="predicted"/>
<protein>
    <submittedName>
        <fullName evidence="2">Uncharacterized protein</fullName>
    </submittedName>
</protein>
<feature type="non-terminal residue" evidence="2">
    <location>
        <position position="1"/>
    </location>
</feature>
<reference evidence="2" key="1">
    <citation type="submission" date="2020-02" db="EMBL/GenBank/DDBJ databases">
        <authorList>
            <person name="Meier V. D."/>
        </authorList>
    </citation>
    <scope>NUCLEOTIDE SEQUENCE</scope>
    <source>
        <strain evidence="2">AVDCRST_MAG57</strain>
    </source>
</reference>
<feature type="region of interest" description="Disordered" evidence="1">
    <location>
        <begin position="1"/>
        <end position="46"/>
    </location>
</feature>
<accession>A0A6J4IY93</accession>
<evidence type="ECO:0000313" key="2">
    <source>
        <dbReference type="EMBL" id="CAA9264112.1"/>
    </source>
</evidence>
<gene>
    <name evidence="2" type="ORF">AVDCRST_MAG57-2803</name>
</gene>
<feature type="non-terminal residue" evidence="2">
    <location>
        <position position="46"/>
    </location>
</feature>
<dbReference type="EMBL" id="CADCTI010000234">
    <property type="protein sequence ID" value="CAA9264112.1"/>
    <property type="molecule type" value="Genomic_DNA"/>
</dbReference>
<organism evidence="2">
    <name type="scientific">uncultured Blastococcus sp</name>
    <dbReference type="NCBI Taxonomy" id="217144"/>
    <lineage>
        <taxon>Bacteria</taxon>
        <taxon>Bacillati</taxon>
        <taxon>Actinomycetota</taxon>
        <taxon>Actinomycetes</taxon>
        <taxon>Geodermatophilales</taxon>
        <taxon>Geodermatophilaceae</taxon>
        <taxon>Blastococcus</taxon>
        <taxon>environmental samples</taxon>
    </lineage>
</organism>
<feature type="compositionally biased region" description="Pro residues" evidence="1">
    <location>
        <begin position="37"/>
        <end position="46"/>
    </location>
</feature>
<dbReference type="AlphaFoldDB" id="A0A6J4IY93"/>
<name>A0A6J4IY93_9ACTN</name>
<evidence type="ECO:0000256" key="1">
    <source>
        <dbReference type="SAM" id="MobiDB-lite"/>
    </source>
</evidence>
<sequence length="46" mass="5174">GRHERRAPPHRADLRRPLGGGRPHPGDDRGRRRPHAGQPPPHPPEL</sequence>
<feature type="compositionally biased region" description="Basic and acidic residues" evidence="1">
    <location>
        <begin position="1"/>
        <end position="16"/>
    </location>
</feature>